<accession>A0AAW8CWQ6</accession>
<protein>
    <submittedName>
        <fullName evidence="1">Uncharacterized protein</fullName>
    </submittedName>
</protein>
<name>A0AAW8CWQ6_9BURK</name>
<dbReference type="RefSeq" id="WP_307684494.1">
    <property type="nucleotide sequence ID" value="NZ_JAUSRD010000003.1"/>
</dbReference>
<evidence type="ECO:0000313" key="2">
    <source>
        <dbReference type="Proteomes" id="UP001242045"/>
    </source>
</evidence>
<comment type="caution">
    <text evidence="1">The sequence shown here is derived from an EMBL/GenBank/DDBJ whole genome shotgun (WGS) entry which is preliminary data.</text>
</comment>
<dbReference type="Proteomes" id="UP001242045">
    <property type="component" value="Unassembled WGS sequence"/>
</dbReference>
<dbReference type="AlphaFoldDB" id="A0AAW8CWQ6"/>
<gene>
    <name evidence="1" type="ORF">J2W31_001769</name>
</gene>
<sequence>MLEMEDPDSHGLAAQAAEWRRRALQGDRDARGIAHALEVEVRKLRGGATIAAHELDTRPLADWQSARPWWKPW</sequence>
<proteinExistence type="predicted"/>
<dbReference type="EMBL" id="JAUSRD010000003">
    <property type="protein sequence ID" value="MDP9892664.1"/>
    <property type="molecule type" value="Genomic_DNA"/>
</dbReference>
<reference evidence="1" key="1">
    <citation type="submission" date="2023-07" db="EMBL/GenBank/DDBJ databases">
        <title>Sorghum-associated microbial communities from plants grown in Nebraska, USA.</title>
        <authorList>
            <person name="Schachtman D."/>
        </authorList>
    </citation>
    <scope>NUCLEOTIDE SEQUENCE</scope>
    <source>
        <strain evidence="1">DS3754</strain>
    </source>
</reference>
<organism evidence="1 2">
    <name type="scientific">Variovorax boronicumulans</name>
    <dbReference type="NCBI Taxonomy" id="436515"/>
    <lineage>
        <taxon>Bacteria</taxon>
        <taxon>Pseudomonadati</taxon>
        <taxon>Pseudomonadota</taxon>
        <taxon>Betaproteobacteria</taxon>
        <taxon>Burkholderiales</taxon>
        <taxon>Comamonadaceae</taxon>
        <taxon>Variovorax</taxon>
    </lineage>
</organism>
<evidence type="ECO:0000313" key="1">
    <source>
        <dbReference type="EMBL" id="MDP9892664.1"/>
    </source>
</evidence>